<feature type="region of interest" description="Disordered" evidence="7">
    <location>
        <begin position="1"/>
        <end position="30"/>
    </location>
</feature>
<dbReference type="OrthoDB" id="416253at2759"/>
<dbReference type="PROSITE" id="PS00798">
    <property type="entry name" value="ALDOKETO_REDUCTASE_1"/>
    <property type="match status" value="1"/>
</dbReference>
<feature type="active site" description="Proton donor" evidence="4">
    <location>
        <position position="88"/>
    </location>
</feature>
<dbReference type="CDD" id="cd19071">
    <property type="entry name" value="AKR_AKR1-5-like"/>
    <property type="match status" value="1"/>
</dbReference>
<accession>A0A813HY20</accession>
<dbReference type="PRINTS" id="PR00069">
    <property type="entry name" value="ALDKETRDTASE"/>
</dbReference>
<evidence type="ECO:0000259" key="8">
    <source>
        <dbReference type="Pfam" id="PF00248"/>
    </source>
</evidence>
<dbReference type="Pfam" id="PF00248">
    <property type="entry name" value="Aldo_ket_red"/>
    <property type="match status" value="1"/>
</dbReference>
<feature type="site" description="Lowers pKa of active site Tyr" evidence="6">
    <location>
        <position position="113"/>
    </location>
</feature>
<dbReference type="PIRSF" id="PIRSF000097">
    <property type="entry name" value="AKR"/>
    <property type="match status" value="1"/>
</dbReference>
<name>A0A813HY20_POLGL</name>
<dbReference type="FunFam" id="3.20.20.100:FF:000015">
    <property type="entry name" value="Oxidoreductase, aldo/keto reductase family"/>
    <property type="match status" value="1"/>
</dbReference>
<evidence type="ECO:0000256" key="7">
    <source>
        <dbReference type="SAM" id="MobiDB-lite"/>
    </source>
</evidence>
<dbReference type="OMA" id="ITQYSPF"/>
<feature type="domain" description="NADP-dependent oxidoreductase" evidence="8">
    <location>
        <begin position="55"/>
        <end position="321"/>
    </location>
</feature>
<evidence type="ECO:0000256" key="4">
    <source>
        <dbReference type="PIRSR" id="PIRSR000097-1"/>
    </source>
</evidence>
<evidence type="ECO:0000256" key="1">
    <source>
        <dbReference type="ARBA" id="ARBA00007905"/>
    </source>
</evidence>
<evidence type="ECO:0000313" key="10">
    <source>
        <dbReference type="EMBL" id="CAE8686356.1"/>
    </source>
</evidence>
<comment type="similarity">
    <text evidence="1">Belongs to the aldo/keto reductase family.</text>
</comment>
<dbReference type="GO" id="GO:0016616">
    <property type="term" value="F:oxidoreductase activity, acting on the CH-OH group of donors, NAD or NADP as acceptor"/>
    <property type="evidence" value="ECO:0007669"/>
    <property type="project" value="UniProtKB-ARBA"/>
</dbReference>
<dbReference type="EMBL" id="CAJNNV010033357">
    <property type="protein sequence ID" value="CAE8643441.1"/>
    <property type="molecule type" value="Genomic_DNA"/>
</dbReference>
<evidence type="ECO:0000313" key="9">
    <source>
        <dbReference type="EMBL" id="CAE8643441.1"/>
    </source>
</evidence>
<gene>
    <name evidence="9" type="ORF">PGLA1383_LOCUS57784</name>
    <name evidence="10" type="ORF">PGLA2088_LOCUS24937</name>
</gene>
<dbReference type="PANTHER" id="PTHR43827">
    <property type="entry name" value="2,5-DIKETO-D-GLUCONIC ACID REDUCTASE"/>
    <property type="match status" value="1"/>
</dbReference>
<feature type="binding site" evidence="5">
    <location>
        <position position="146"/>
    </location>
    <ligand>
        <name>substrate</name>
    </ligand>
</feature>
<evidence type="ECO:0000313" key="11">
    <source>
        <dbReference type="Proteomes" id="UP000654075"/>
    </source>
</evidence>
<evidence type="ECO:0000256" key="3">
    <source>
        <dbReference type="ARBA" id="ARBA00023002"/>
    </source>
</evidence>
<keyword evidence="11" id="KW-1185">Reference proteome</keyword>
<dbReference type="InterPro" id="IPR018170">
    <property type="entry name" value="Aldo/ket_reductase_CS"/>
</dbReference>
<organism evidence="9 11">
    <name type="scientific">Polarella glacialis</name>
    <name type="common">Dinoflagellate</name>
    <dbReference type="NCBI Taxonomy" id="89957"/>
    <lineage>
        <taxon>Eukaryota</taxon>
        <taxon>Sar</taxon>
        <taxon>Alveolata</taxon>
        <taxon>Dinophyceae</taxon>
        <taxon>Suessiales</taxon>
        <taxon>Suessiaceae</taxon>
        <taxon>Polarella</taxon>
    </lineage>
</organism>
<evidence type="ECO:0000256" key="5">
    <source>
        <dbReference type="PIRSR" id="PIRSR000097-2"/>
    </source>
</evidence>
<keyword evidence="2" id="KW-0521">NADP</keyword>
<comment type="caution">
    <text evidence="9">The sequence shown here is derived from an EMBL/GenBank/DDBJ whole genome shotgun (WGS) entry which is preliminary data.</text>
</comment>
<evidence type="ECO:0000256" key="6">
    <source>
        <dbReference type="PIRSR" id="PIRSR000097-3"/>
    </source>
</evidence>
<dbReference type="PANTHER" id="PTHR43827:SF3">
    <property type="entry name" value="NADP-DEPENDENT OXIDOREDUCTASE DOMAIN-CONTAINING PROTEIN"/>
    <property type="match status" value="1"/>
</dbReference>
<dbReference type="AlphaFoldDB" id="A0A813HY20"/>
<protein>
    <recommendedName>
        <fullName evidence="8">NADP-dependent oxidoreductase domain-containing protein</fullName>
    </recommendedName>
</protein>
<dbReference type="InterPro" id="IPR023210">
    <property type="entry name" value="NADP_OxRdtase_dom"/>
</dbReference>
<keyword evidence="3" id="KW-0560">Oxidoreductase</keyword>
<sequence>MGSLKRPAAAAESSAKRAKTAPAGKSTLHAVKSPAEAKTLNDGVTLVGGAVMPAVGFGTYKLKKGEAAGPVEAALRAGYRLVDTAQVYENEADVGAALRASGVPRENVFIETKVWRSSHGLERTTKAFKQSLRRLGVDYIDLYVIHWPGAKTGWPLKKGTVCPPDWTPAMRNLGTWKAMEQMHDEGKVRALGVTNYSLRHLKELLKTCRIRPAVNQVEFHPRLVQSELLDFCRKEGIVLQAYASLGSGDAGQAEDFFKFPPVQAAAKAHKVTPAQVLLRWALEKGCHVIPKSTRPERMAENAGVFSFKLSSKEVKAIDELNAGTRYAWKGLDPDTIV</sequence>
<dbReference type="Proteomes" id="UP000626109">
    <property type="component" value="Unassembled WGS sequence"/>
</dbReference>
<dbReference type="EMBL" id="CAJNNW010026575">
    <property type="protein sequence ID" value="CAE8686356.1"/>
    <property type="molecule type" value="Genomic_DNA"/>
</dbReference>
<dbReference type="Proteomes" id="UP000654075">
    <property type="component" value="Unassembled WGS sequence"/>
</dbReference>
<proteinExistence type="inferred from homology"/>
<dbReference type="Gene3D" id="3.20.20.100">
    <property type="entry name" value="NADP-dependent oxidoreductase domain"/>
    <property type="match status" value="1"/>
</dbReference>
<dbReference type="InterPro" id="IPR036812">
    <property type="entry name" value="NAD(P)_OxRdtase_dom_sf"/>
</dbReference>
<reference evidence="9" key="1">
    <citation type="submission" date="2021-02" db="EMBL/GenBank/DDBJ databases">
        <authorList>
            <person name="Dougan E. K."/>
            <person name="Rhodes N."/>
            <person name="Thang M."/>
            <person name="Chan C."/>
        </authorList>
    </citation>
    <scope>NUCLEOTIDE SEQUENCE</scope>
</reference>
<evidence type="ECO:0000256" key="2">
    <source>
        <dbReference type="ARBA" id="ARBA00022857"/>
    </source>
</evidence>
<dbReference type="InterPro" id="IPR020471">
    <property type="entry name" value="AKR"/>
</dbReference>
<dbReference type="SUPFAM" id="SSF51430">
    <property type="entry name" value="NAD(P)-linked oxidoreductase"/>
    <property type="match status" value="1"/>
</dbReference>